<dbReference type="Gene3D" id="3.90.1140.10">
    <property type="entry name" value="Cyclic phosphodiesterase"/>
    <property type="match status" value="1"/>
</dbReference>
<feature type="active site" description="Proton acceptor" evidence="2">
    <location>
        <position position="131"/>
    </location>
</feature>
<reference evidence="4 5" key="1">
    <citation type="submission" date="2015-11" db="EMBL/GenBank/DDBJ databases">
        <title>Genomic analysis of 38 Legionella species identifies large and diverse effector repertoires.</title>
        <authorList>
            <person name="Burstein D."/>
            <person name="Amaro F."/>
            <person name="Zusman T."/>
            <person name="Lifshitz Z."/>
            <person name="Cohen O."/>
            <person name="Gilbert J.A."/>
            <person name="Pupko T."/>
            <person name="Shuman H.A."/>
            <person name="Segal G."/>
        </authorList>
    </citation>
    <scope>NUCLEOTIDE SEQUENCE [LARGE SCALE GENOMIC DNA]</scope>
    <source>
        <strain evidence="4 5">WA-270A-C2</strain>
    </source>
</reference>
<evidence type="ECO:0000259" key="3">
    <source>
        <dbReference type="Pfam" id="PF02834"/>
    </source>
</evidence>
<feature type="domain" description="Phosphoesterase HXTX" evidence="3">
    <location>
        <begin position="101"/>
        <end position="176"/>
    </location>
</feature>
<name>A0A0W0XMS1_9GAMM</name>
<evidence type="ECO:0000313" key="5">
    <source>
        <dbReference type="Proteomes" id="UP000054608"/>
    </source>
</evidence>
<dbReference type="NCBIfam" id="TIGR02258">
    <property type="entry name" value="2_5_ligase"/>
    <property type="match status" value="1"/>
</dbReference>
<dbReference type="STRING" id="458.Lrub_2643"/>
<comment type="caution">
    <text evidence="4">The sequence shown here is derived from an EMBL/GenBank/DDBJ whole genome shotgun (WGS) entry which is preliminary data.</text>
</comment>
<evidence type="ECO:0000256" key="1">
    <source>
        <dbReference type="ARBA" id="ARBA00022801"/>
    </source>
</evidence>
<feature type="domain" description="Phosphoesterase HXTX" evidence="3">
    <location>
        <begin position="11"/>
        <end position="95"/>
    </location>
</feature>
<dbReference type="PANTHER" id="PTHR35561">
    <property type="entry name" value="RNA 2',3'-CYCLIC PHOSPHODIESTERASE"/>
    <property type="match status" value="1"/>
</dbReference>
<dbReference type="InterPro" id="IPR009097">
    <property type="entry name" value="Cyclic_Pdiesterase"/>
</dbReference>
<dbReference type="GO" id="GO:0016874">
    <property type="term" value="F:ligase activity"/>
    <property type="evidence" value="ECO:0007669"/>
    <property type="project" value="UniProtKB-KW"/>
</dbReference>
<evidence type="ECO:0000313" key="4">
    <source>
        <dbReference type="EMBL" id="KTD45846.1"/>
    </source>
</evidence>
<keyword evidence="4" id="KW-0436">Ligase</keyword>
<accession>A0A0W0XMS1</accession>
<feature type="short sequence motif" description="HXTX 1" evidence="2">
    <location>
        <begin position="45"/>
        <end position="48"/>
    </location>
</feature>
<feature type="short sequence motif" description="HXTX 2" evidence="2">
    <location>
        <begin position="131"/>
        <end position="134"/>
    </location>
</feature>
<comment type="catalytic activity">
    <reaction evidence="2">
        <text>a 3'-end 2',3'-cyclophospho-ribonucleotide-RNA + H2O = a 3'-end 2'-phospho-ribonucleotide-RNA + H(+)</text>
        <dbReference type="Rhea" id="RHEA:11828"/>
        <dbReference type="Rhea" id="RHEA-COMP:10464"/>
        <dbReference type="Rhea" id="RHEA-COMP:17353"/>
        <dbReference type="ChEBI" id="CHEBI:15377"/>
        <dbReference type="ChEBI" id="CHEBI:15378"/>
        <dbReference type="ChEBI" id="CHEBI:83064"/>
        <dbReference type="ChEBI" id="CHEBI:173113"/>
        <dbReference type="EC" id="3.1.4.58"/>
    </reaction>
</comment>
<comment type="function">
    <text evidence="2">Hydrolyzes RNA 2',3'-cyclic phosphodiester to an RNA 2'-phosphomonoester.</text>
</comment>
<dbReference type="Proteomes" id="UP000054608">
    <property type="component" value="Unassembled WGS sequence"/>
</dbReference>
<evidence type="ECO:0000256" key="2">
    <source>
        <dbReference type="HAMAP-Rule" id="MF_01940"/>
    </source>
</evidence>
<dbReference type="SUPFAM" id="SSF55144">
    <property type="entry name" value="LigT-like"/>
    <property type="match status" value="1"/>
</dbReference>
<dbReference type="GO" id="GO:0004113">
    <property type="term" value="F:2',3'-cyclic-nucleotide 3'-phosphodiesterase activity"/>
    <property type="evidence" value="ECO:0007669"/>
    <property type="project" value="InterPro"/>
</dbReference>
<proteinExistence type="inferred from homology"/>
<dbReference type="PANTHER" id="PTHR35561:SF1">
    <property type="entry name" value="RNA 2',3'-CYCLIC PHOSPHODIESTERASE"/>
    <property type="match status" value="1"/>
</dbReference>
<dbReference type="PATRIC" id="fig|458.5.peg.2754"/>
<comment type="similarity">
    <text evidence="2">Belongs to the 2H phosphoesterase superfamily. ThpR family.</text>
</comment>
<dbReference type="InterPro" id="IPR014051">
    <property type="entry name" value="Phosphoesterase_HXTX"/>
</dbReference>
<sequence length="187" mass="21207">MTSIRAFWGIQLPQAANNKLAGFIRSLQTHLADTNIRWSVPENLHITLQFLKSIDKEDIPSLIFKVGQHVQGISAFPIQLGKIELFPSSHKPHVISLEVRVNQSLISLANRIGEGIVHAGYAIEQRPYRAHLTLGRLRQKEKVLLPQDLMWADRGDIPVEEICLWESRPSHQGSCYLLLHKERLASV</sequence>
<protein>
    <recommendedName>
        <fullName evidence="2">RNA 2',3'-cyclic phosphodiesterase</fullName>
        <shortName evidence="2">RNA 2',3'-CPDase</shortName>
        <ecNumber evidence="2">3.1.4.58</ecNumber>
    </recommendedName>
</protein>
<keyword evidence="1 2" id="KW-0378">Hydrolase</keyword>
<dbReference type="AlphaFoldDB" id="A0A0W0XMS1"/>
<gene>
    <name evidence="4" type="ORF">Lrub_2643</name>
</gene>
<dbReference type="InterPro" id="IPR004175">
    <property type="entry name" value="RNA_CPDase"/>
</dbReference>
<organism evidence="4 5">
    <name type="scientific">Legionella rubrilucens</name>
    <dbReference type="NCBI Taxonomy" id="458"/>
    <lineage>
        <taxon>Bacteria</taxon>
        <taxon>Pseudomonadati</taxon>
        <taxon>Pseudomonadota</taxon>
        <taxon>Gammaproteobacteria</taxon>
        <taxon>Legionellales</taxon>
        <taxon>Legionellaceae</taxon>
        <taxon>Legionella</taxon>
    </lineage>
</organism>
<dbReference type="GO" id="GO:0008664">
    <property type="term" value="F:RNA 2',3'-cyclic 3'-phosphodiesterase activity"/>
    <property type="evidence" value="ECO:0007669"/>
    <property type="project" value="UniProtKB-EC"/>
</dbReference>
<feature type="active site" description="Proton donor" evidence="2">
    <location>
        <position position="45"/>
    </location>
</feature>
<dbReference type="EC" id="3.1.4.58" evidence="2"/>
<keyword evidence="5" id="KW-1185">Reference proteome</keyword>
<dbReference type="RefSeq" id="WP_058532605.1">
    <property type="nucleotide sequence ID" value="NZ_CAAAIN010000004.1"/>
</dbReference>
<dbReference type="HAMAP" id="MF_01940">
    <property type="entry name" value="RNA_CPDase"/>
    <property type="match status" value="1"/>
</dbReference>
<dbReference type="OrthoDB" id="7061261at2"/>
<dbReference type="EMBL" id="LNYT01000022">
    <property type="protein sequence ID" value="KTD45846.1"/>
    <property type="molecule type" value="Genomic_DNA"/>
</dbReference>
<dbReference type="Pfam" id="PF02834">
    <property type="entry name" value="LigT_PEase"/>
    <property type="match status" value="2"/>
</dbReference>